<accession>A0A2B4SCZ8</accession>
<comment type="caution">
    <text evidence="2">The sequence shown here is derived from an EMBL/GenBank/DDBJ whole genome shotgun (WGS) entry which is preliminary data.</text>
</comment>
<dbReference type="AlphaFoldDB" id="A0A2B4SCZ8"/>
<feature type="compositionally biased region" description="Polar residues" evidence="1">
    <location>
        <begin position="73"/>
        <end position="90"/>
    </location>
</feature>
<sequence length="225" mass="24438">MSLSLTVVCVSCYKLHNIKLAENMTLLQGQRPEESNQQEEEPYRLAKRMAAISLTTVTSTPAATPPRPKANAFTSDWTLGSRSGTDNQSSGDDEAAESISELAMSTFTDAIEKLNPLATGGGRVSPLTFQLKSTWEEAKEHEKEICIDKATEACTLVCDVIAPKAGKKLFQFSSINTAGIECSSCSSDSSIPLTSPGDTSPLSPLRTRWDRRDLNLSDYFFTSEA</sequence>
<evidence type="ECO:0000313" key="2">
    <source>
        <dbReference type="EMBL" id="PFX26437.1"/>
    </source>
</evidence>
<evidence type="ECO:0000313" key="3">
    <source>
        <dbReference type="Proteomes" id="UP000225706"/>
    </source>
</evidence>
<protein>
    <submittedName>
        <fullName evidence="2">Uncharacterized protein</fullName>
    </submittedName>
</protein>
<reference evidence="3" key="1">
    <citation type="journal article" date="2017" name="bioRxiv">
        <title>Comparative analysis of the genomes of Stylophora pistillata and Acropora digitifera provides evidence for extensive differences between species of corals.</title>
        <authorList>
            <person name="Voolstra C.R."/>
            <person name="Li Y."/>
            <person name="Liew Y.J."/>
            <person name="Baumgarten S."/>
            <person name="Zoccola D."/>
            <person name="Flot J.-F."/>
            <person name="Tambutte S."/>
            <person name="Allemand D."/>
            <person name="Aranda M."/>
        </authorList>
    </citation>
    <scope>NUCLEOTIDE SEQUENCE [LARGE SCALE GENOMIC DNA]</scope>
</reference>
<organism evidence="2 3">
    <name type="scientific">Stylophora pistillata</name>
    <name type="common">Smooth cauliflower coral</name>
    <dbReference type="NCBI Taxonomy" id="50429"/>
    <lineage>
        <taxon>Eukaryota</taxon>
        <taxon>Metazoa</taxon>
        <taxon>Cnidaria</taxon>
        <taxon>Anthozoa</taxon>
        <taxon>Hexacorallia</taxon>
        <taxon>Scleractinia</taxon>
        <taxon>Astrocoeniina</taxon>
        <taxon>Pocilloporidae</taxon>
        <taxon>Stylophora</taxon>
    </lineage>
</organism>
<proteinExistence type="predicted"/>
<evidence type="ECO:0000256" key="1">
    <source>
        <dbReference type="SAM" id="MobiDB-lite"/>
    </source>
</evidence>
<gene>
    <name evidence="2" type="ORF">AWC38_SpisGene8914</name>
</gene>
<dbReference type="EMBL" id="LSMT01000126">
    <property type="protein sequence ID" value="PFX26437.1"/>
    <property type="molecule type" value="Genomic_DNA"/>
</dbReference>
<feature type="region of interest" description="Disordered" evidence="1">
    <location>
        <begin position="58"/>
        <end position="97"/>
    </location>
</feature>
<name>A0A2B4SCZ8_STYPI</name>
<keyword evidence="3" id="KW-1185">Reference proteome</keyword>
<dbReference type="Proteomes" id="UP000225706">
    <property type="component" value="Unassembled WGS sequence"/>
</dbReference>